<feature type="compositionally biased region" description="Acidic residues" evidence="1">
    <location>
        <begin position="134"/>
        <end position="144"/>
    </location>
</feature>
<organism evidence="2 3">
    <name type="scientific">Thalictrum thalictroides</name>
    <name type="common">Rue-anemone</name>
    <name type="synonym">Anemone thalictroides</name>
    <dbReference type="NCBI Taxonomy" id="46969"/>
    <lineage>
        <taxon>Eukaryota</taxon>
        <taxon>Viridiplantae</taxon>
        <taxon>Streptophyta</taxon>
        <taxon>Embryophyta</taxon>
        <taxon>Tracheophyta</taxon>
        <taxon>Spermatophyta</taxon>
        <taxon>Magnoliopsida</taxon>
        <taxon>Ranunculales</taxon>
        <taxon>Ranunculaceae</taxon>
        <taxon>Thalictroideae</taxon>
        <taxon>Thalictrum</taxon>
    </lineage>
</organism>
<dbReference type="AlphaFoldDB" id="A0A7J6WHY7"/>
<dbReference type="Gene3D" id="3.60.10.10">
    <property type="entry name" value="Endonuclease/exonuclease/phosphatase"/>
    <property type="match status" value="1"/>
</dbReference>
<dbReference type="Proteomes" id="UP000554482">
    <property type="component" value="Unassembled WGS sequence"/>
</dbReference>
<protein>
    <submittedName>
        <fullName evidence="2">Dnase i-like superfamily protein</fullName>
    </submittedName>
</protein>
<gene>
    <name evidence="2" type="ORF">FRX31_013436</name>
</gene>
<accession>A0A7J6WHY7</accession>
<evidence type="ECO:0000313" key="3">
    <source>
        <dbReference type="Proteomes" id="UP000554482"/>
    </source>
</evidence>
<sequence>MGKPICMWDCLNVSGEVEKKQKEPKIDEKKKTFAEKVREEVAMVDLSTMPKPGMKGNIPTIKIPRKSLERGLNYYFLHTLERDYGFFASVLVEIDLSKPIPNQILVEEEGGKDFVQEVELGKLPSFCGHCKTVEEEESEEEVEETEKVADVEDNGVSEDEQSDQEQIEAEQTSLVLIPLVDVGKKLVDHDSGDVGNPIEMGGIVIELSNASPKENGEHGRMSDHFVETGERVIETQLSPQREERALELITIPHRADVIKEAQAITNSSGWKDIVEREEGEWQTPKKKHGGKAKGVMSEFSPPHTRARTLEKDPSMMERHGYNNYVENNRDGRTGNLWVFMKDGVDAHVVHSDDQQITLRIGDSGISFVHAKCFHPQRRSLWETLKIVGASFRSWMVVGDFNADLFSTEKKGGRSPGNVAMREFNSFMNENALVDVTRLGLKYSWCNRRKGKKRIFAKLDRMLVNQEFLQNADGWKSKILQRKFSDHSPIVGWNTKIPKPRNIPFRCKRCWFDHARFFYVVRKSWEEQIITGPINLMVQKLKRLKKVLKLWNKETFWGKKEKIRKLDKEIKIVQQKLQEDFSNDELQDLEYRLEKHRNQAIDIDLSLWKQKACEKQMLEGERNSNFFQAKVKMRQSKTFIVEIEDEQGELHRDQERIKDYIVAAYTKNFQRVEVEVQQQLIYLVPRKLDEEDNNLLCAIPDMA</sequence>
<dbReference type="SUPFAM" id="SSF56219">
    <property type="entry name" value="DNase I-like"/>
    <property type="match status" value="1"/>
</dbReference>
<name>A0A7J6WHY7_THATH</name>
<dbReference type="InterPro" id="IPR036691">
    <property type="entry name" value="Endo/exonu/phosph_ase_sf"/>
</dbReference>
<comment type="caution">
    <text evidence="2">The sequence shown here is derived from an EMBL/GenBank/DDBJ whole genome shotgun (WGS) entry which is preliminary data.</text>
</comment>
<proteinExistence type="predicted"/>
<feature type="compositionally biased region" description="Acidic residues" evidence="1">
    <location>
        <begin position="151"/>
        <end position="165"/>
    </location>
</feature>
<dbReference type="OrthoDB" id="1748181at2759"/>
<dbReference type="PANTHER" id="PTHR33710">
    <property type="entry name" value="BNAC02G09200D PROTEIN"/>
    <property type="match status" value="1"/>
</dbReference>
<feature type="region of interest" description="Disordered" evidence="1">
    <location>
        <begin position="279"/>
        <end position="306"/>
    </location>
</feature>
<keyword evidence="3" id="KW-1185">Reference proteome</keyword>
<dbReference type="PANTHER" id="PTHR33710:SF71">
    <property type="entry name" value="ENDONUCLEASE_EXONUCLEASE_PHOSPHATASE DOMAIN-CONTAINING PROTEIN"/>
    <property type="match status" value="1"/>
</dbReference>
<feature type="region of interest" description="Disordered" evidence="1">
    <location>
        <begin position="133"/>
        <end position="165"/>
    </location>
</feature>
<evidence type="ECO:0000313" key="2">
    <source>
        <dbReference type="EMBL" id="KAF5196979.1"/>
    </source>
</evidence>
<evidence type="ECO:0000256" key="1">
    <source>
        <dbReference type="SAM" id="MobiDB-lite"/>
    </source>
</evidence>
<dbReference type="EMBL" id="JABWDY010015256">
    <property type="protein sequence ID" value="KAF5196979.1"/>
    <property type="molecule type" value="Genomic_DNA"/>
</dbReference>
<reference evidence="2 3" key="1">
    <citation type="submission" date="2020-06" db="EMBL/GenBank/DDBJ databases">
        <title>Transcriptomic and genomic resources for Thalictrum thalictroides and T. hernandezii: Facilitating candidate gene discovery in an emerging model plant lineage.</title>
        <authorList>
            <person name="Arias T."/>
            <person name="Riano-Pachon D.M."/>
            <person name="Di Stilio V.S."/>
        </authorList>
    </citation>
    <scope>NUCLEOTIDE SEQUENCE [LARGE SCALE GENOMIC DNA]</scope>
    <source>
        <strain evidence="3">cv. WT478/WT964</strain>
        <tissue evidence="2">Leaves</tissue>
    </source>
</reference>